<evidence type="ECO:0000256" key="1">
    <source>
        <dbReference type="SAM" id="MobiDB-lite"/>
    </source>
</evidence>
<comment type="caution">
    <text evidence="2">The sequence shown here is derived from an EMBL/GenBank/DDBJ whole genome shotgun (WGS) entry which is preliminary data.</text>
</comment>
<name>A0A699R6R9_TANCI</name>
<dbReference type="AlphaFoldDB" id="A0A699R6R9"/>
<sequence>SLKKLEQSSSSDVNPLAYLAKSSTPPQPSPKTTTQVAQTHEEALMATMQQLANLLSCFQKQFPPTNNQLRASSNSRSQATVQAGQIVTETVQRSAPGNVGKQGKRENQTNGSKVVCYNYRGEGHIARQCKEPKRARNSLWYADKALLLNAQEKGEVLDAEAEAFLADVECTAPYEG</sequence>
<gene>
    <name evidence="2" type="ORF">Tci_853513</name>
</gene>
<feature type="region of interest" description="Disordered" evidence="1">
    <location>
        <begin position="1"/>
        <end position="37"/>
    </location>
</feature>
<feature type="non-terminal residue" evidence="2">
    <location>
        <position position="1"/>
    </location>
</feature>
<reference evidence="2" key="1">
    <citation type="journal article" date="2019" name="Sci. Rep.">
        <title>Draft genome of Tanacetum cinerariifolium, the natural source of mosquito coil.</title>
        <authorList>
            <person name="Yamashiro T."/>
            <person name="Shiraishi A."/>
            <person name="Satake H."/>
            <person name="Nakayama K."/>
        </authorList>
    </citation>
    <scope>NUCLEOTIDE SEQUENCE</scope>
</reference>
<evidence type="ECO:0000313" key="2">
    <source>
        <dbReference type="EMBL" id="GFC81543.1"/>
    </source>
</evidence>
<dbReference type="GO" id="GO:0003676">
    <property type="term" value="F:nucleic acid binding"/>
    <property type="evidence" value="ECO:0007669"/>
    <property type="project" value="InterPro"/>
</dbReference>
<evidence type="ECO:0008006" key="3">
    <source>
        <dbReference type="Google" id="ProtNLM"/>
    </source>
</evidence>
<dbReference type="GO" id="GO:0008270">
    <property type="term" value="F:zinc ion binding"/>
    <property type="evidence" value="ECO:0007669"/>
    <property type="project" value="InterPro"/>
</dbReference>
<dbReference type="Gene3D" id="4.10.60.10">
    <property type="entry name" value="Zinc finger, CCHC-type"/>
    <property type="match status" value="1"/>
</dbReference>
<organism evidence="2">
    <name type="scientific">Tanacetum cinerariifolium</name>
    <name type="common">Dalmatian daisy</name>
    <name type="synonym">Chrysanthemum cinerariifolium</name>
    <dbReference type="NCBI Taxonomy" id="118510"/>
    <lineage>
        <taxon>Eukaryota</taxon>
        <taxon>Viridiplantae</taxon>
        <taxon>Streptophyta</taxon>
        <taxon>Embryophyta</taxon>
        <taxon>Tracheophyta</taxon>
        <taxon>Spermatophyta</taxon>
        <taxon>Magnoliopsida</taxon>
        <taxon>eudicotyledons</taxon>
        <taxon>Gunneridae</taxon>
        <taxon>Pentapetalae</taxon>
        <taxon>asterids</taxon>
        <taxon>campanulids</taxon>
        <taxon>Asterales</taxon>
        <taxon>Asteraceae</taxon>
        <taxon>Asteroideae</taxon>
        <taxon>Anthemideae</taxon>
        <taxon>Anthemidinae</taxon>
        <taxon>Tanacetum</taxon>
    </lineage>
</organism>
<proteinExistence type="predicted"/>
<dbReference type="SUPFAM" id="SSF57756">
    <property type="entry name" value="Retrovirus zinc finger-like domains"/>
    <property type="match status" value="1"/>
</dbReference>
<dbReference type="EMBL" id="BKCJ011080254">
    <property type="protein sequence ID" value="GFC81543.1"/>
    <property type="molecule type" value="Genomic_DNA"/>
</dbReference>
<accession>A0A699R6R9</accession>
<dbReference type="InterPro" id="IPR036875">
    <property type="entry name" value="Znf_CCHC_sf"/>
</dbReference>
<protein>
    <recommendedName>
        <fullName evidence="3">CCHC-type domain-containing protein</fullName>
    </recommendedName>
</protein>